<protein>
    <submittedName>
        <fullName evidence="1">Uncharacterized protein</fullName>
    </submittedName>
</protein>
<dbReference type="RefSeq" id="WP_377611063.1">
    <property type="nucleotide sequence ID" value="NZ_JBHUPA010000007.1"/>
</dbReference>
<accession>A0ABW6B0F9</accession>
<name>A0ABW6B0F9_9SPHI</name>
<evidence type="ECO:0000313" key="1">
    <source>
        <dbReference type="EMBL" id="MFD2962797.1"/>
    </source>
</evidence>
<keyword evidence="2" id="KW-1185">Reference proteome</keyword>
<evidence type="ECO:0000313" key="2">
    <source>
        <dbReference type="Proteomes" id="UP001597560"/>
    </source>
</evidence>
<dbReference type="Proteomes" id="UP001597560">
    <property type="component" value="Unassembled WGS sequence"/>
</dbReference>
<sequence length="75" mass="8904">MYNQYAHIEYLPLQPHDRFVDGLGRQFTVDYVAPASGDYGSFLIFHEEGKPDRTDIWQPYEEMVKLLNNNNIRRI</sequence>
<organism evidence="1 2">
    <name type="scientific">Olivibacter jilunii</name>
    <dbReference type="NCBI Taxonomy" id="985016"/>
    <lineage>
        <taxon>Bacteria</taxon>
        <taxon>Pseudomonadati</taxon>
        <taxon>Bacteroidota</taxon>
        <taxon>Sphingobacteriia</taxon>
        <taxon>Sphingobacteriales</taxon>
        <taxon>Sphingobacteriaceae</taxon>
        <taxon>Olivibacter</taxon>
    </lineage>
</organism>
<dbReference type="EMBL" id="JBHUPA010000007">
    <property type="protein sequence ID" value="MFD2962797.1"/>
    <property type="molecule type" value="Genomic_DNA"/>
</dbReference>
<reference evidence="2" key="1">
    <citation type="journal article" date="2019" name="Int. J. Syst. Evol. Microbiol.">
        <title>The Global Catalogue of Microorganisms (GCM) 10K type strain sequencing project: providing services to taxonomists for standard genome sequencing and annotation.</title>
        <authorList>
            <consortium name="The Broad Institute Genomics Platform"/>
            <consortium name="The Broad Institute Genome Sequencing Center for Infectious Disease"/>
            <person name="Wu L."/>
            <person name="Ma J."/>
        </authorList>
    </citation>
    <scope>NUCLEOTIDE SEQUENCE [LARGE SCALE GENOMIC DNA]</scope>
    <source>
        <strain evidence="2">KCTC 23098</strain>
    </source>
</reference>
<proteinExistence type="predicted"/>
<gene>
    <name evidence="1" type="ORF">ACFS6J_13440</name>
</gene>
<comment type="caution">
    <text evidence="1">The sequence shown here is derived from an EMBL/GenBank/DDBJ whole genome shotgun (WGS) entry which is preliminary data.</text>
</comment>